<evidence type="ECO:0008006" key="3">
    <source>
        <dbReference type="Google" id="ProtNLM"/>
    </source>
</evidence>
<name>A0ABN3M828_9ACTN</name>
<evidence type="ECO:0000313" key="1">
    <source>
        <dbReference type="EMBL" id="GAA2497506.1"/>
    </source>
</evidence>
<comment type="caution">
    <text evidence="1">The sequence shown here is derived from an EMBL/GenBank/DDBJ whole genome shotgun (WGS) entry which is preliminary data.</text>
</comment>
<accession>A0ABN3M828</accession>
<evidence type="ECO:0000313" key="2">
    <source>
        <dbReference type="Proteomes" id="UP001501358"/>
    </source>
</evidence>
<keyword evidence="2" id="KW-1185">Reference proteome</keyword>
<reference evidence="1 2" key="1">
    <citation type="journal article" date="2019" name="Int. J. Syst. Evol. Microbiol.">
        <title>The Global Catalogue of Microorganisms (GCM) 10K type strain sequencing project: providing services to taxonomists for standard genome sequencing and annotation.</title>
        <authorList>
            <consortium name="The Broad Institute Genomics Platform"/>
            <consortium name="The Broad Institute Genome Sequencing Center for Infectious Disease"/>
            <person name="Wu L."/>
            <person name="Ma J."/>
        </authorList>
    </citation>
    <scope>NUCLEOTIDE SEQUENCE [LARGE SCALE GENOMIC DNA]</scope>
    <source>
        <strain evidence="1 2">JCM 6307</strain>
    </source>
</reference>
<sequence>MRLADLIGARVVDPAGREVGHVSDVRLVEERVPGEDAATRLRVDGLVVAVRRRSRLLAYDHRPVRAPLLLAFLARRAAARARWAPWHTVAGHLPPAAVGERGTVRLARTAADLPLLGDVHEQWTR</sequence>
<dbReference type="Proteomes" id="UP001501358">
    <property type="component" value="Unassembled WGS sequence"/>
</dbReference>
<gene>
    <name evidence="1" type="ORF">GCM10010406_37500</name>
</gene>
<organism evidence="1 2">
    <name type="scientific">Streptomyces thermolineatus</name>
    <dbReference type="NCBI Taxonomy" id="44033"/>
    <lineage>
        <taxon>Bacteria</taxon>
        <taxon>Bacillati</taxon>
        <taxon>Actinomycetota</taxon>
        <taxon>Actinomycetes</taxon>
        <taxon>Kitasatosporales</taxon>
        <taxon>Streptomycetaceae</taxon>
        <taxon>Streptomyces</taxon>
    </lineage>
</organism>
<dbReference type="RefSeq" id="WP_344384348.1">
    <property type="nucleotide sequence ID" value="NZ_BAAATA010000023.1"/>
</dbReference>
<dbReference type="EMBL" id="BAAATA010000023">
    <property type="protein sequence ID" value="GAA2497506.1"/>
    <property type="molecule type" value="Genomic_DNA"/>
</dbReference>
<protein>
    <recommendedName>
        <fullName evidence="3">PRC-barrel domain-containing protein</fullName>
    </recommendedName>
</protein>
<proteinExistence type="predicted"/>